<accession>A0A368H458</accession>
<evidence type="ECO:0000256" key="3">
    <source>
        <dbReference type="ARBA" id="ARBA00022737"/>
    </source>
</evidence>
<dbReference type="Gene3D" id="3.80.10.10">
    <property type="entry name" value="Ribonuclease Inhibitor"/>
    <property type="match status" value="2"/>
</dbReference>
<proteinExistence type="predicted"/>
<dbReference type="AlphaFoldDB" id="A0A368H458"/>
<organism evidence="7 8">
    <name type="scientific">Ancylostoma caninum</name>
    <name type="common">Dog hookworm</name>
    <dbReference type="NCBI Taxonomy" id="29170"/>
    <lineage>
        <taxon>Eukaryota</taxon>
        <taxon>Metazoa</taxon>
        <taxon>Ecdysozoa</taxon>
        <taxon>Nematoda</taxon>
        <taxon>Chromadorea</taxon>
        <taxon>Rhabditida</taxon>
        <taxon>Rhabditina</taxon>
        <taxon>Rhabditomorpha</taxon>
        <taxon>Strongyloidea</taxon>
        <taxon>Ancylostomatidae</taxon>
        <taxon>Ancylostomatinae</taxon>
        <taxon>Ancylostoma</taxon>
    </lineage>
</organism>
<keyword evidence="2" id="KW-0732">Signal</keyword>
<dbReference type="SUPFAM" id="SSF52058">
    <property type="entry name" value="L domain-like"/>
    <property type="match status" value="2"/>
</dbReference>
<evidence type="ECO:0000256" key="5">
    <source>
        <dbReference type="SAM" id="Phobius"/>
    </source>
</evidence>
<dbReference type="PROSITE" id="PS51450">
    <property type="entry name" value="LRR"/>
    <property type="match status" value="2"/>
</dbReference>
<keyword evidence="1" id="KW-0433">Leucine-rich repeat</keyword>
<dbReference type="Pfam" id="PF13855">
    <property type="entry name" value="LRR_8"/>
    <property type="match status" value="4"/>
</dbReference>
<dbReference type="PRINTS" id="PR00019">
    <property type="entry name" value="LEURICHRPT"/>
</dbReference>
<feature type="compositionally biased region" description="Low complexity" evidence="4">
    <location>
        <begin position="588"/>
        <end position="599"/>
    </location>
</feature>
<protein>
    <submittedName>
        <fullName evidence="7">Leucine Rich repeat-containing domain protein</fullName>
    </submittedName>
</protein>
<dbReference type="FunFam" id="3.80.10.10:FF:001495">
    <property type="entry name" value="Protein CBR-DMA-1"/>
    <property type="match status" value="1"/>
</dbReference>
<sequence length="618" mass="68903">MATPSARRDATPIGHPAISATSRWRGFAPAQQHISMGPLLLLLLLTYDIHSITGCPRECECDAIPPNNASWAVYCHRGGINDTLFADILNRLPPTLRVLDVQAPSWRPPNKFKWSDNLNRFSQLKQLRLVRCGIPAMSRSTRLPSLELLDLHGNEIEHATMGNFGGMPNLRFLDLSHNHLSILPTGVFTFLQNLKSLSLANNTITELSANLLRGLRTLKSLRLDRNRIPIKQINDLFADVPQLDELHLNDCRLTSIANLSLNDVAQLRHLGLANNNLRTIPTRELRQLPHLAVLDLSGNDLAEVGACAFCSNNISRLDLSHNRLGLVKQPFHADAFRNIPLIELDLSFNHLDEFHSSSLGWAQDSIRTLSMAGNSLGGFHPDITATLPNLHNLNMAYNNIDSLPLVFPPQYYHLVFLNLSGNALSYLPDNLPYLLPNLKELDLSNNKFSTLSQSATNYIDQLERVHLGGNPWDCSCSIQHIQQHMRDRYAMRHILRYYDARCAEPALVRGQPLLSVTDINECAVLFGARYGLSQSSELFILLAALLSAALVLSILLLCLYFLRERQYKGSYVTREHSRTPLTMTNHISCSSSTSAASEPLTPPMPPPPPKATAAYFGI</sequence>
<keyword evidence="5" id="KW-1133">Transmembrane helix</keyword>
<dbReference type="EMBL" id="JOJR01000014">
    <property type="protein sequence ID" value="RCN51391.1"/>
    <property type="molecule type" value="Genomic_DNA"/>
</dbReference>
<dbReference type="OrthoDB" id="9229163at2759"/>
<dbReference type="InterPro" id="IPR003591">
    <property type="entry name" value="Leu-rich_rpt_typical-subtyp"/>
</dbReference>
<dbReference type="InterPro" id="IPR032675">
    <property type="entry name" value="LRR_dom_sf"/>
</dbReference>
<dbReference type="InterPro" id="IPR000483">
    <property type="entry name" value="Cys-rich_flank_reg_C"/>
</dbReference>
<dbReference type="SMART" id="SM00369">
    <property type="entry name" value="LRR_TYP"/>
    <property type="match status" value="10"/>
</dbReference>
<dbReference type="PANTHER" id="PTHR45712">
    <property type="entry name" value="AGAP008170-PA"/>
    <property type="match status" value="1"/>
</dbReference>
<keyword evidence="8" id="KW-1185">Reference proteome</keyword>
<gene>
    <name evidence="7" type="ORF">ANCCAN_02544</name>
</gene>
<dbReference type="PANTHER" id="PTHR45712:SF22">
    <property type="entry name" value="INSULIN-LIKE GROWTH FACTOR-BINDING PROTEIN COMPLEX ACID LABILE SUBUNIT"/>
    <property type="match status" value="1"/>
</dbReference>
<evidence type="ECO:0000256" key="4">
    <source>
        <dbReference type="SAM" id="MobiDB-lite"/>
    </source>
</evidence>
<evidence type="ECO:0000313" key="7">
    <source>
        <dbReference type="EMBL" id="RCN51391.1"/>
    </source>
</evidence>
<keyword evidence="5" id="KW-0812">Transmembrane</keyword>
<evidence type="ECO:0000313" key="8">
    <source>
        <dbReference type="Proteomes" id="UP000252519"/>
    </source>
</evidence>
<reference evidence="7 8" key="1">
    <citation type="submission" date="2014-10" db="EMBL/GenBank/DDBJ databases">
        <title>Draft genome of the hookworm Ancylostoma caninum.</title>
        <authorList>
            <person name="Mitreva M."/>
        </authorList>
    </citation>
    <scope>NUCLEOTIDE SEQUENCE [LARGE SCALE GENOMIC DNA]</scope>
    <source>
        <strain evidence="7 8">Baltimore</strain>
    </source>
</reference>
<feature type="region of interest" description="Disordered" evidence="4">
    <location>
        <begin position="588"/>
        <end position="608"/>
    </location>
</feature>
<feature type="domain" description="LRRCT" evidence="6">
    <location>
        <begin position="470"/>
        <end position="523"/>
    </location>
</feature>
<dbReference type="STRING" id="29170.A0A368H458"/>
<comment type="caution">
    <text evidence="7">The sequence shown here is derived from an EMBL/GenBank/DDBJ whole genome shotgun (WGS) entry which is preliminary data.</text>
</comment>
<keyword evidence="3" id="KW-0677">Repeat</keyword>
<feature type="transmembrane region" description="Helical" evidence="5">
    <location>
        <begin position="538"/>
        <end position="562"/>
    </location>
</feature>
<dbReference type="SMART" id="SM00364">
    <property type="entry name" value="LRR_BAC"/>
    <property type="match status" value="6"/>
</dbReference>
<evidence type="ECO:0000256" key="2">
    <source>
        <dbReference type="ARBA" id="ARBA00022729"/>
    </source>
</evidence>
<dbReference type="InterPro" id="IPR001611">
    <property type="entry name" value="Leu-rich_rpt"/>
</dbReference>
<name>A0A368H458_ANCCA</name>
<dbReference type="SMART" id="SM00082">
    <property type="entry name" value="LRRCT"/>
    <property type="match status" value="1"/>
</dbReference>
<evidence type="ECO:0000256" key="1">
    <source>
        <dbReference type="ARBA" id="ARBA00022614"/>
    </source>
</evidence>
<dbReference type="Pfam" id="PF01463">
    <property type="entry name" value="LRRCT"/>
    <property type="match status" value="1"/>
</dbReference>
<evidence type="ECO:0000259" key="6">
    <source>
        <dbReference type="SMART" id="SM00082"/>
    </source>
</evidence>
<dbReference type="InterPro" id="IPR050333">
    <property type="entry name" value="SLRP"/>
</dbReference>
<keyword evidence="5" id="KW-0472">Membrane</keyword>
<dbReference type="Proteomes" id="UP000252519">
    <property type="component" value="Unassembled WGS sequence"/>
</dbReference>